<sequence>NKTLGRRLIFAESSEGKPTLLPASEVPLGERGKTYFEFGEDAKLRSWMRIGRKTKENALIKKDTPKRIKKLFNEKIYIHRDAFHTIENIMSARSSEAYTKYAQIRMGVKRGVMYNPLIHGFNFESNVISMLGRDYLKTRYFHGLDEVGMQNLAKDFVLNGGELMGLYNISKRLGADIYEMRPLERIKLKDVIEDPTKALRHPIKAFVDLNDQILWDKWIKTGQLLIYKVAKERMVERHGLSVKEAGDAAAMIANDLSGSPPRTWFTKRQRFLLTNLLFARSWNTGLMRTLTGALPKRIATSSKIPKFLRFEGLSDNQLRGLSKEYRKVIIKTIVGFYAT</sequence>
<protein>
    <submittedName>
        <fullName evidence="1">Uncharacterized protein</fullName>
    </submittedName>
</protein>
<evidence type="ECO:0000313" key="1">
    <source>
        <dbReference type="EMBL" id="KKK49327.1"/>
    </source>
</evidence>
<dbReference type="EMBL" id="LAZR01068604">
    <property type="protein sequence ID" value="KKK49327.1"/>
    <property type="molecule type" value="Genomic_DNA"/>
</dbReference>
<feature type="non-terminal residue" evidence="1">
    <location>
        <position position="1"/>
    </location>
</feature>
<organism evidence="1">
    <name type="scientific">marine sediment metagenome</name>
    <dbReference type="NCBI Taxonomy" id="412755"/>
    <lineage>
        <taxon>unclassified sequences</taxon>
        <taxon>metagenomes</taxon>
        <taxon>ecological metagenomes</taxon>
    </lineage>
</organism>
<gene>
    <name evidence="1" type="ORF">LCGC14_3136180</name>
</gene>
<feature type="non-terminal residue" evidence="1">
    <location>
        <position position="339"/>
    </location>
</feature>
<reference evidence="1" key="1">
    <citation type="journal article" date="2015" name="Nature">
        <title>Complex archaea that bridge the gap between prokaryotes and eukaryotes.</title>
        <authorList>
            <person name="Spang A."/>
            <person name="Saw J.H."/>
            <person name="Jorgensen S.L."/>
            <person name="Zaremba-Niedzwiedzka K."/>
            <person name="Martijn J."/>
            <person name="Lind A.E."/>
            <person name="van Eijk R."/>
            <person name="Schleper C."/>
            <person name="Guy L."/>
            <person name="Ettema T.J."/>
        </authorList>
    </citation>
    <scope>NUCLEOTIDE SEQUENCE</scope>
</reference>
<accession>A0A0F8VY82</accession>
<name>A0A0F8VY82_9ZZZZ</name>
<comment type="caution">
    <text evidence="1">The sequence shown here is derived from an EMBL/GenBank/DDBJ whole genome shotgun (WGS) entry which is preliminary data.</text>
</comment>
<proteinExistence type="predicted"/>
<dbReference type="AlphaFoldDB" id="A0A0F8VY82"/>